<dbReference type="EMBL" id="KE504123">
    <property type="protein sequence ID" value="EPT05836.1"/>
    <property type="molecule type" value="Genomic_DNA"/>
</dbReference>
<dbReference type="InterPro" id="IPR018791">
    <property type="entry name" value="UV_resistance/autophagy_Atg14"/>
</dbReference>
<organism evidence="5 6">
    <name type="scientific">Fomitopsis schrenkii</name>
    <name type="common">Brown rot fungus</name>
    <dbReference type="NCBI Taxonomy" id="2126942"/>
    <lineage>
        <taxon>Eukaryota</taxon>
        <taxon>Fungi</taxon>
        <taxon>Dikarya</taxon>
        <taxon>Basidiomycota</taxon>
        <taxon>Agaricomycotina</taxon>
        <taxon>Agaricomycetes</taxon>
        <taxon>Polyporales</taxon>
        <taxon>Fomitopsis</taxon>
    </lineage>
</organism>
<name>S8FXI2_FOMSC</name>
<dbReference type="PANTHER" id="PTHR15157:SF5">
    <property type="entry name" value="UV RADIATION RESISTANCE-ASSOCIATED GENE PROTEIN"/>
    <property type="match status" value="1"/>
</dbReference>
<evidence type="ECO:0000256" key="2">
    <source>
        <dbReference type="ARBA" id="ARBA00013807"/>
    </source>
</evidence>
<protein>
    <recommendedName>
        <fullName evidence="2">Autophagy-related protein 14</fullName>
    </recommendedName>
</protein>
<dbReference type="Proteomes" id="UP000015241">
    <property type="component" value="Unassembled WGS sequence"/>
</dbReference>
<dbReference type="GO" id="GO:0000323">
    <property type="term" value="C:lytic vacuole"/>
    <property type="evidence" value="ECO:0007669"/>
    <property type="project" value="TreeGrafter"/>
</dbReference>
<gene>
    <name evidence="5" type="ORF">FOMPIDRAFT_1110724</name>
</gene>
<proteinExistence type="inferred from homology"/>
<dbReference type="AlphaFoldDB" id="S8FXI2"/>
<feature type="compositionally biased region" description="Low complexity" evidence="4">
    <location>
        <begin position="164"/>
        <end position="177"/>
    </location>
</feature>
<evidence type="ECO:0000256" key="4">
    <source>
        <dbReference type="SAM" id="MobiDB-lite"/>
    </source>
</evidence>
<evidence type="ECO:0000313" key="5">
    <source>
        <dbReference type="EMBL" id="EPT05836.1"/>
    </source>
</evidence>
<evidence type="ECO:0000256" key="3">
    <source>
        <dbReference type="ARBA" id="ARBA00023054"/>
    </source>
</evidence>
<feature type="compositionally biased region" description="Low complexity" evidence="4">
    <location>
        <begin position="141"/>
        <end position="157"/>
    </location>
</feature>
<dbReference type="OrthoDB" id="16772at2759"/>
<keyword evidence="6" id="KW-1185">Reference proteome</keyword>
<dbReference type="HOGENOM" id="CLU_015679_0_0_1"/>
<keyword evidence="3" id="KW-0175">Coiled coil</keyword>
<dbReference type="GO" id="GO:0005768">
    <property type="term" value="C:endosome"/>
    <property type="evidence" value="ECO:0007669"/>
    <property type="project" value="TreeGrafter"/>
</dbReference>
<dbReference type="InParanoid" id="S8FXI2"/>
<dbReference type="PANTHER" id="PTHR15157">
    <property type="entry name" value="UV RADIATION RESISTANCE-ASSOCIATED GENE PROTEIN"/>
    <property type="match status" value="1"/>
</dbReference>
<evidence type="ECO:0000256" key="1">
    <source>
        <dbReference type="ARBA" id="ARBA00009574"/>
    </source>
</evidence>
<reference evidence="5 6" key="1">
    <citation type="journal article" date="2012" name="Science">
        <title>The Paleozoic origin of enzymatic lignin decomposition reconstructed from 31 fungal genomes.</title>
        <authorList>
            <person name="Floudas D."/>
            <person name="Binder M."/>
            <person name="Riley R."/>
            <person name="Barry K."/>
            <person name="Blanchette R.A."/>
            <person name="Henrissat B."/>
            <person name="Martinez A.T."/>
            <person name="Otillar R."/>
            <person name="Spatafora J.W."/>
            <person name="Yadav J.S."/>
            <person name="Aerts A."/>
            <person name="Benoit I."/>
            <person name="Boyd A."/>
            <person name="Carlson A."/>
            <person name="Copeland A."/>
            <person name="Coutinho P.M."/>
            <person name="de Vries R.P."/>
            <person name="Ferreira P."/>
            <person name="Findley K."/>
            <person name="Foster B."/>
            <person name="Gaskell J."/>
            <person name="Glotzer D."/>
            <person name="Gorecki P."/>
            <person name="Heitman J."/>
            <person name="Hesse C."/>
            <person name="Hori C."/>
            <person name="Igarashi K."/>
            <person name="Jurgens J.A."/>
            <person name="Kallen N."/>
            <person name="Kersten P."/>
            <person name="Kohler A."/>
            <person name="Kuees U."/>
            <person name="Kumar T.K.A."/>
            <person name="Kuo A."/>
            <person name="LaButti K."/>
            <person name="Larrondo L.F."/>
            <person name="Lindquist E."/>
            <person name="Ling A."/>
            <person name="Lombard V."/>
            <person name="Lucas S."/>
            <person name="Lundell T."/>
            <person name="Martin R."/>
            <person name="McLaughlin D.J."/>
            <person name="Morgenstern I."/>
            <person name="Morin E."/>
            <person name="Murat C."/>
            <person name="Nagy L.G."/>
            <person name="Nolan M."/>
            <person name="Ohm R.A."/>
            <person name="Patyshakuliyeva A."/>
            <person name="Rokas A."/>
            <person name="Ruiz-Duenas F.J."/>
            <person name="Sabat G."/>
            <person name="Salamov A."/>
            <person name="Samejima M."/>
            <person name="Schmutz J."/>
            <person name="Slot J.C."/>
            <person name="St John F."/>
            <person name="Stenlid J."/>
            <person name="Sun H."/>
            <person name="Sun S."/>
            <person name="Syed K."/>
            <person name="Tsang A."/>
            <person name="Wiebenga A."/>
            <person name="Young D."/>
            <person name="Pisabarro A."/>
            <person name="Eastwood D.C."/>
            <person name="Martin F."/>
            <person name="Cullen D."/>
            <person name="Grigoriev I.V."/>
            <person name="Hibbett D.S."/>
        </authorList>
    </citation>
    <scope>NUCLEOTIDE SEQUENCE</scope>
    <source>
        <strain evidence="6">FP-58527</strain>
    </source>
</reference>
<dbReference type="eggNOG" id="ENOG502SEGC">
    <property type="taxonomic scope" value="Eukaryota"/>
</dbReference>
<dbReference type="GO" id="GO:0035493">
    <property type="term" value="P:SNARE complex assembly"/>
    <property type="evidence" value="ECO:0007669"/>
    <property type="project" value="TreeGrafter"/>
</dbReference>
<dbReference type="GO" id="GO:0000149">
    <property type="term" value="F:SNARE binding"/>
    <property type="evidence" value="ECO:0007669"/>
    <property type="project" value="TreeGrafter"/>
</dbReference>
<dbReference type="GO" id="GO:0032991">
    <property type="term" value="C:protein-containing complex"/>
    <property type="evidence" value="ECO:0007669"/>
    <property type="project" value="UniProtKB-ARBA"/>
</dbReference>
<feature type="region of interest" description="Disordered" evidence="4">
    <location>
        <begin position="485"/>
        <end position="522"/>
    </location>
</feature>
<dbReference type="Pfam" id="PF10186">
    <property type="entry name" value="ATG14"/>
    <property type="match status" value="2"/>
</dbReference>
<feature type="compositionally biased region" description="Low complexity" evidence="4">
    <location>
        <begin position="363"/>
        <end position="387"/>
    </location>
</feature>
<feature type="compositionally biased region" description="Acidic residues" evidence="4">
    <location>
        <begin position="509"/>
        <end position="522"/>
    </location>
</feature>
<feature type="region of interest" description="Disordered" evidence="4">
    <location>
        <begin position="356"/>
        <end position="391"/>
    </location>
</feature>
<sequence length="522" mass="55749">MECQNCELKQRQFYCENCLRQHLLSLRLQTKHAAADRDTHIASAQKALATLVEPARQRRADLRGGEERVQDIWTAVDETRKTNEKSRERIRALRTALSTRRRTLSIAASTFHNSTHAYFPSPSPVPSSPSHGHSPTPPGSFPHASSPLSSSPQAARPASHRRGSSSYSTSPLSATPPIATPISRAPTAVRAVSSPQTGRSAPPRADLLVRQIDEATHRLAALADTVARARAGLVQELVEVFSVVEVGGRPPIGGKAGTKGEWTVGGLVLPVPGDMRRYPPDHVNAVITHTVHFLTLLAFYLGIKLPFEVVWGQSSTPPASGSAGLLGVGVPWIGAIKGGESGGWARWSTKYPLHVSSSPPPATSASSSRPSSHTRRASTSSTPRVRTGSLSASLADSQLEADVAEPAAPGGAFTTALAMLVYDVCFLAHTQAVEVPLAQAGEVLGNLWAVCCSPELGRKSHATWPLLPPPTPPSFPLDFAQLLQATAANPTRPKARGTSGRERRTERIVEEEEDGWDLVEAD</sequence>
<feature type="region of interest" description="Disordered" evidence="4">
    <location>
        <begin position="114"/>
        <end position="202"/>
    </location>
</feature>
<comment type="similarity">
    <text evidence="1">Belongs to the ATG14 family.</text>
</comment>
<accession>S8FXI2</accession>
<evidence type="ECO:0000313" key="6">
    <source>
        <dbReference type="Proteomes" id="UP000015241"/>
    </source>
</evidence>
<feature type="compositionally biased region" description="Basic and acidic residues" evidence="4">
    <location>
        <begin position="499"/>
        <end position="508"/>
    </location>
</feature>